<dbReference type="STRING" id="1661398.A0A482WDT9"/>
<feature type="transmembrane region" description="Helical" evidence="5">
    <location>
        <begin position="606"/>
        <end position="628"/>
    </location>
</feature>
<comment type="caution">
    <text evidence="7">The sequence shown here is derived from an EMBL/GenBank/DDBJ whole genome shotgun (WGS) entry which is preliminary data.</text>
</comment>
<organism evidence="7 8">
    <name type="scientific">Asbolus verrucosus</name>
    <name type="common">Desert ironclad beetle</name>
    <dbReference type="NCBI Taxonomy" id="1661398"/>
    <lineage>
        <taxon>Eukaryota</taxon>
        <taxon>Metazoa</taxon>
        <taxon>Ecdysozoa</taxon>
        <taxon>Arthropoda</taxon>
        <taxon>Hexapoda</taxon>
        <taxon>Insecta</taxon>
        <taxon>Pterygota</taxon>
        <taxon>Neoptera</taxon>
        <taxon>Endopterygota</taxon>
        <taxon>Coleoptera</taxon>
        <taxon>Polyphaga</taxon>
        <taxon>Cucujiformia</taxon>
        <taxon>Tenebrionidae</taxon>
        <taxon>Pimeliinae</taxon>
        <taxon>Asbolus</taxon>
    </lineage>
</organism>
<feature type="transmembrane region" description="Helical" evidence="5">
    <location>
        <begin position="939"/>
        <end position="961"/>
    </location>
</feature>
<accession>A0A482WDT9</accession>
<feature type="transmembrane region" description="Helical" evidence="5">
    <location>
        <begin position="863"/>
        <end position="891"/>
    </location>
</feature>
<dbReference type="InterPro" id="IPR020846">
    <property type="entry name" value="MFS_dom"/>
</dbReference>
<feature type="transmembrane region" description="Helical" evidence="5">
    <location>
        <begin position="337"/>
        <end position="359"/>
    </location>
</feature>
<keyword evidence="4 5" id="KW-0472">Membrane</keyword>
<dbReference type="Pfam" id="PF07690">
    <property type="entry name" value="MFS_1"/>
    <property type="match status" value="2"/>
</dbReference>
<evidence type="ECO:0000259" key="6">
    <source>
        <dbReference type="PROSITE" id="PS50850"/>
    </source>
</evidence>
<feature type="transmembrane region" description="Helical" evidence="5">
    <location>
        <begin position="134"/>
        <end position="153"/>
    </location>
</feature>
<dbReference type="PANTHER" id="PTHR11662">
    <property type="entry name" value="SOLUTE CARRIER FAMILY 17"/>
    <property type="match status" value="1"/>
</dbReference>
<feature type="transmembrane region" description="Helical" evidence="5">
    <location>
        <begin position="823"/>
        <end position="843"/>
    </location>
</feature>
<evidence type="ECO:0000256" key="5">
    <source>
        <dbReference type="SAM" id="Phobius"/>
    </source>
</evidence>
<feature type="transmembrane region" description="Helical" evidence="5">
    <location>
        <begin position="903"/>
        <end position="927"/>
    </location>
</feature>
<dbReference type="InterPro" id="IPR036259">
    <property type="entry name" value="MFS_trans_sf"/>
</dbReference>
<dbReference type="Proteomes" id="UP000292052">
    <property type="component" value="Unassembled WGS sequence"/>
</dbReference>
<dbReference type="EMBL" id="QDEB01002735">
    <property type="protein sequence ID" value="RZC43007.1"/>
    <property type="molecule type" value="Genomic_DNA"/>
</dbReference>
<protein>
    <submittedName>
        <fullName evidence="7">MFS 1 and/or Sugar tr domain containing protein</fullName>
    </submittedName>
</protein>
<feature type="transmembrane region" description="Helical" evidence="5">
    <location>
        <begin position="74"/>
        <end position="93"/>
    </location>
</feature>
<feature type="transmembrane region" description="Helical" evidence="5">
    <location>
        <begin position="230"/>
        <end position="251"/>
    </location>
</feature>
<dbReference type="PANTHER" id="PTHR11662:SF336">
    <property type="entry name" value="LP19554P"/>
    <property type="match status" value="1"/>
</dbReference>
<feature type="transmembrane region" description="Helical" evidence="5">
    <location>
        <begin position="681"/>
        <end position="701"/>
    </location>
</feature>
<feature type="transmembrane region" description="Helical" evidence="5">
    <location>
        <begin position="165"/>
        <end position="184"/>
    </location>
</feature>
<dbReference type="SUPFAM" id="SSF103473">
    <property type="entry name" value="MFS general substrate transporter"/>
    <property type="match status" value="3"/>
</dbReference>
<keyword evidence="2 5" id="KW-0812">Transmembrane</keyword>
<name>A0A482WDT9_ASBVE</name>
<feature type="transmembrane region" description="Helical" evidence="5">
    <location>
        <begin position="476"/>
        <end position="494"/>
    </location>
</feature>
<evidence type="ECO:0000256" key="3">
    <source>
        <dbReference type="ARBA" id="ARBA00022989"/>
    </source>
</evidence>
<feature type="transmembrane region" description="Helical" evidence="5">
    <location>
        <begin position="272"/>
        <end position="293"/>
    </location>
</feature>
<evidence type="ECO:0000256" key="2">
    <source>
        <dbReference type="ARBA" id="ARBA00022692"/>
    </source>
</evidence>
<dbReference type="InterPro" id="IPR050382">
    <property type="entry name" value="MFS_Na/Anion_cotransporter"/>
</dbReference>
<feature type="transmembrane region" description="Helical" evidence="5">
    <location>
        <begin position="576"/>
        <end position="594"/>
    </location>
</feature>
<feature type="transmembrane region" description="Helical" evidence="5">
    <location>
        <begin position="640"/>
        <end position="660"/>
    </location>
</feature>
<feature type="transmembrane region" description="Helical" evidence="5">
    <location>
        <begin position="105"/>
        <end position="122"/>
    </location>
</feature>
<dbReference type="InterPro" id="IPR011701">
    <property type="entry name" value="MFS"/>
</dbReference>
<gene>
    <name evidence="7" type="ORF">BDFB_003419</name>
</gene>
<evidence type="ECO:0000256" key="1">
    <source>
        <dbReference type="ARBA" id="ARBA00004141"/>
    </source>
</evidence>
<dbReference type="GO" id="GO:0016020">
    <property type="term" value="C:membrane"/>
    <property type="evidence" value="ECO:0007669"/>
    <property type="project" value="UniProtKB-SubCell"/>
</dbReference>
<dbReference type="Gene3D" id="1.20.1250.20">
    <property type="entry name" value="MFS general substrate transporter like domains"/>
    <property type="match status" value="3"/>
</dbReference>
<reference evidence="7 8" key="1">
    <citation type="submission" date="2017-03" db="EMBL/GenBank/DDBJ databases">
        <title>Genome of the blue death feigning beetle - Asbolus verrucosus.</title>
        <authorList>
            <person name="Rider S.D."/>
        </authorList>
    </citation>
    <scope>NUCLEOTIDE SEQUENCE [LARGE SCALE GENOMIC DNA]</scope>
    <source>
        <strain evidence="7">Butters</strain>
        <tissue evidence="7">Head and leg muscle</tissue>
    </source>
</reference>
<feature type="transmembrane region" description="Helical" evidence="5">
    <location>
        <begin position="763"/>
        <end position="781"/>
    </location>
</feature>
<feature type="transmembrane region" description="Helical" evidence="5">
    <location>
        <begin position="305"/>
        <end position="325"/>
    </location>
</feature>
<proteinExistence type="predicted"/>
<keyword evidence="3 5" id="KW-1133">Transmembrane helix</keyword>
<comment type="subcellular location">
    <subcellularLocation>
        <location evidence="1">Membrane</location>
        <topology evidence="1">Multi-pass membrane protein</topology>
    </subcellularLocation>
</comment>
<evidence type="ECO:0000313" key="8">
    <source>
        <dbReference type="Proteomes" id="UP000292052"/>
    </source>
</evidence>
<feature type="transmembrane region" description="Helical" evidence="5">
    <location>
        <begin position="371"/>
        <end position="391"/>
    </location>
</feature>
<feature type="domain" description="Major facilitator superfamily (MFS) profile" evidence="6">
    <location>
        <begin position="1"/>
        <end position="394"/>
    </location>
</feature>
<sequence length="979" mass="109417">MHQSNSTCFRNDARSRHFHPQNRRNKVEVLLQNATRYEWSQMEQGLILAAYFWGYIITVLPAGTITQKFGPWNVILWSSLLSAVLTGLTPLSIRGGVVGVVACRFILGLLGGFAYPAIYRLIFHWSPPKEKDKFLAAMMGNIFGTACTWPIIATISSLMSWPWGFYVLVIIMGVYCIAFFFIVADSPQYHFWISEEEKSYINECQKEVAAPVKFGNLWGLNVILTYGPMFVAHVLGFGLIKASVLASLPYLSRLFCSQIFGIIGERMRNKHAISLTINPCPLLFLQLIFYQGGCFFSCNLLEIDIALLALNQGLNGAVVVSHLVNPFDLSPNFAVKLFGIMNLFAGTAGCVVPIVTATLNEHYNREVAASSFIFTIGGIMFGATGVFFILFGSGEVQPWNEEGEEMETSNIMTMNILSIVKHRQKDFIPACRIITKNAANTNQTLEDVRTEPSKCYLPCYKPAIGRWVPLKKKGKFMTSMMGNTSGTVFTWFIIKMTTTMKSWVWGFYILVIFVSIYCWGFSYWFLIHPRRTGGFQKKKDTHFGSVWGLNFILNYAPKFVVETLDYKLNKSSNTASLPYLARLIVSYIVFLVIIRRRTSHEPADHFAVVILLTFSQRFNGAAVVSYLINFQNLAPNFAWSIFGTVDGIAGTTGFLIPVITGKVNEAYYSPTFKWNEKEQSYIISAYFYGYMTTCLPAGILAENIGPWHGLGYPAVNVLIARWAPPKEKGKFLGAMMGNTLGSVVAFSLVGFVTREAASWQWGFYVLVIIMAVYCVTFFFVISDSPENHRWISEDEKNYIIECQEGAVSTTKAVPPYLKIFLSIPFWALVICQFGNLWGLNLILTYAPKFMKETLGFNIKKSGFLAALPVGVISLLVLNQAFNGAVVVGHLINPQDLAPNFAGTVYGIMNFLAGTTGFIIPPITAVLTDYYKKELKASQCIFSLGGIMFGASGIVFIAFGTAELQSWNKKKGDQREEETK</sequence>
<dbReference type="GO" id="GO:0006820">
    <property type="term" value="P:monoatomic anion transport"/>
    <property type="evidence" value="ECO:0007669"/>
    <property type="project" value="TreeGrafter"/>
</dbReference>
<dbReference type="GO" id="GO:0022857">
    <property type="term" value="F:transmembrane transporter activity"/>
    <property type="evidence" value="ECO:0007669"/>
    <property type="project" value="InterPro"/>
</dbReference>
<dbReference type="AlphaFoldDB" id="A0A482WDT9"/>
<dbReference type="PROSITE" id="PS50850">
    <property type="entry name" value="MFS"/>
    <property type="match status" value="1"/>
</dbReference>
<evidence type="ECO:0000256" key="4">
    <source>
        <dbReference type="ARBA" id="ARBA00023136"/>
    </source>
</evidence>
<feature type="transmembrane region" description="Helical" evidence="5">
    <location>
        <begin position="506"/>
        <end position="527"/>
    </location>
</feature>
<evidence type="ECO:0000313" key="7">
    <source>
        <dbReference type="EMBL" id="RZC43007.1"/>
    </source>
</evidence>
<keyword evidence="8" id="KW-1185">Reference proteome</keyword>
<dbReference type="OrthoDB" id="2985014at2759"/>
<feature type="transmembrane region" description="Helical" evidence="5">
    <location>
        <begin position="539"/>
        <end position="556"/>
    </location>
</feature>
<feature type="transmembrane region" description="Helical" evidence="5">
    <location>
        <begin position="45"/>
        <end position="62"/>
    </location>
</feature>
<dbReference type="FunFam" id="1.20.1250.20:FF:000423">
    <property type="entry name" value="Putative inorganic phosphate cotransporter-like Protein"/>
    <property type="match status" value="1"/>
</dbReference>
<feature type="transmembrane region" description="Helical" evidence="5">
    <location>
        <begin position="731"/>
        <end position="751"/>
    </location>
</feature>